<keyword evidence="1" id="KW-0812">Transmembrane</keyword>
<keyword evidence="3" id="KW-1185">Reference proteome</keyword>
<feature type="transmembrane region" description="Helical" evidence="1">
    <location>
        <begin position="124"/>
        <end position="151"/>
    </location>
</feature>
<dbReference type="Proteomes" id="UP000187209">
    <property type="component" value="Unassembled WGS sequence"/>
</dbReference>
<keyword evidence="1" id="KW-0472">Membrane</keyword>
<evidence type="ECO:0000313" key="3">
    <source>
        <dbReference type="Proteomes" id="UP000187209"/>
    </source>
</evidence>
<sequence length="164" mass="18655">MEEKRKVRMSKYRVATSTILCLIELAYISSISYVLTVNPGDCNTPIRLWLEVLLLIFAIHFILLVSTEILMPYYTKFLSGKICAFSASLNAFLCFFMVVWFVFGNYWYYNADANCSVQFYEGEAILFAILIIYYVFLGSACCLGCLLLILISLGSGITNRDGEF</sequence>
<gene>
    <name evidence="2" type="ORF">SteCoe_52</name>
</gene>
<dbReference type="EMBL" id="MPUH01000001">
    <property type="protein sequence ID" value="OMJ96320.1"/>
    <property type="molecule type" value="Genomic_DNA"/>
</dbReference>
<feature type="transmembrane region" description="Helical" evidence="1">
    <location>
        <begin position="12"/>
        <end position="36"/>
    </location>
</feature>
<feature type="transmembrane region" description="Helical" evidence="1">
    <location>
        <begin position="48"/>
        <end position="70"/>
    </location>
</feature>
<keyword evidence="1" id="KW-1133">Transmembrane helix</keyword>
<evidence type="ECO:0000313" key="2">
    <source>
        <dbReference type="EMBL" id="OMJ96320.1"/>
    </source>
</evidence>
<name>A0A1R2D527_9CILI</name>
<proteinExistence type="predicted"/>
<protein>
    <recommendedName>
        <fullName evidence="4">MARVEL domain-containing protein</fullName>
    </recommendedName>
</protein>
<organism evidence="2 3">
    <name type="scientific">Stentor coeruleus</name>
    <dbReference type="NCBI Taxonomy" id="5963"/>
    <lineage>
        <taxon>Eukaryota</taxon>
        <taxon>Sar</taxon>
        <taxon>Alveolata</taxon>
        <taxon>Ciliophora</taxon>
        <taxon>Postciliodesmatophora</taxon>
        <taxon>Heterotrichea</taxon>
        <taxon>Heterotrichida</taxon>
        <taxon>Stentoridae</taxon>
        <taxon>Stentor</taxon>
    </lineage>
</organism>
<evidence type="ECO:0000256" key="1">
    <source>
        <dbReference type="SAM" id="Phobius"/>
    </source>
</evidence>
<evidence type="ECO:0008006" key="4">
    <source>
        <dbReference type="Google" id="ProtNLM"/>
    </source>
</evidence>
<feature type="transmembrane region" description="Helical" evidence="1">
    <location>
        <begin position="82"/>
        <end position="104"/>
    </location>
</feature>
<accession>A0A1R2D527</accession>
<reference evidence="2 3" key="1">
    <citation type="submission" date="2016-11" db="EMBL/GenBank/DDBJ databases">
        <title>The macronuclear genome of Stentor coeruleus: a giant cell with tiny introns.</title>
        <authorList>
            <person name="Slabodnick M."/>
            <person name="Ruby J.G."/>
            <person name="Reiff S.B."/>
            <person name="Swart E.C."/>
            <person name="Gosai S."/>
            <person name="Prabakaran S."/>
            <person name="Witkowska E."/>
            <person name="Larue G.E."/>
            <person name="Fisher S."/>
            <person name="Freeman R.M."/>
            <person name="Gunawardena J."/>
            <person name="Chu W."/>
            <person name="Stover N.A."/>
            <person name="Gregory B.D."/>
            <person name="Nowacki M."/>
            <person name="Derisi J."/>
            <person name="Roy S.W."/>
            <person name="Marshall W.F."/>
            <person name="Sood P."/>
        </authorList>
    </citation>
    <scope>NUCLEOTIDE SEQUENCE [LARGE SCALE GENOMIC DNA]</scope>
    <source>
        <strain evidence="2">WM001</strain>
    </source>
</reference>
<comment type="caution">
    <text evidence="2">The sequence shown here is derived from an EMBL/GenBank/DDBJ whole genome shotgun (WGS) entry which is preliminary data.</text>
</comment>
<dbReference type="AlphaFoldDB" id="A0A1R2D527"/>